<comment type="caution">
    <text evidence="1">The sequence shown here is derived from an EMBL/GenBank/DDBJ whole genome shotgun (WGS) entry which is preliminary data.</text>
</comment>
<dbReference type="GO" id="GO:0050660">
    <property type="term" value="F:flavin adenine dinucleotide binding"/>
    <property type="evidence" value="ECO:0007669"/>
    <property type="project" value="InterPro"/>
</dbReference>
<protein>
    <recommendedName>
        <fullName evidence="3">FAD linked oxidase N-terminal domain-containing protein</fullName>
    </recommendedName>
</protein>
<dbReference type="PANTHER" id="PTHR32448">
    <property type="entry name" value="OS08G0158400 PROTEIN"/>
    <property type="match status" value="1"/>
</dbReference>
<dbReference type="AlphaFoldDB" id="A0A9R1W9H4"/>
<dbReference type="EMBL" id="NBSK02000003">
    <property type="protein sequence ID" value="KAJ0218787.1"/>
    <property type="molecule type" value="Genomic_DNA"/>
</dbReference>
<keyword evidence="2" id="KW-1185">Reference proteome</keyword>
<dbReference type="Proteomes" id="UP000235145">
    <property type="component" value="Unassembled WGS sequence"/>
</dbReference>
<gene>
    <name evidence="1" type="ORF">LSAT_V11C300114680</name>
</gene>
<dbReference type="InterPro" id="IPR036318">
    <property type="entry name" value="FAD-bd_PCMH-like_sf"/>
</dbReference>
<name>A0A9R1W9H4_LACSA</name>
<dbReference type="InterPro" id="IPR016167">
    <property type="entry name" value="FAD-bd_PCMH_sub1"/>
</dbReference>
<proteinExistence type="predicted"/>
<dbReference type="Gene3D" id="3.30.43.10">
    <property type="entry name" value="Uridine Diphospho-n-acetylenolpyruvylglucosamine Reductase, domain 2"/>
    <property type="match status" value="1"/>
</dbReference>
<evidence type="ECO:0000313" key="2">
    <source>
        <dbReference type="Proteomes" id="UP000235145"/>
    </source>
</evidence>
<accession>A0A9R1W9H4</accession>
<evidence type="ECO:0008006" key="3">
    <source>
        <dbReference type="Google" id="ProtNLM"/>
    </source>
</evidence>
<dbReference type="SUPFAM" id="SSF56176">
    <property type="entry name" value="FAD-binding/transporter-associated domain-like"/>
    <property type="match status" value="1"/>
</dbReference>
<reference evidence="1 2" key="1">
    <citation type="journal article" date="2017" name="Nat. Commun.">
        <title>Genome assembly with in vitro proximity ligation data and whole-genome triplication in lettuce.</title>
        <authorList>
            <person name="Reyes-Chin-Wo S."/>
            <person name="Wang Z."/>
            <person name="Yang X."/>
            <person name="Kozik A."/>
            <person name="Arikit S."/>
            <person name="Song C."/>
            <person name="Xia L."/>
            <person name="Froenicke L."/>
            <person name="Lavelle D.O."/>
            <person name="Truco M.J."/>
            <person name="Xia R."/>
            <person name="Zhu S."/>
            <person name="Xu C."/>
            <person name="Xu H."/>
            <person name="Xu X."/>
            <person name="Cox K."/>
            <person name="Korf I."/>
            <person name="Meyers B.C."/>
            <person name="Michelmore R.W."/>
        </authorList>
    </citation>
    <scope>NUCLEOTIDE SEQUENCE [LARGE SCALE GENOMIC DNA]</scope>
    <source>
        <strain evidence="2">cv. Salinas</strain>
        <tissue evidence="1">Seedlings</tissue>
    </source>
</reference>
<organism evidence="1 2">
    <name type="scientific">Lactuca sativa</name>
    <name type="common">Garden lettuce</name>
    <dbReference type="NCBI Taxonomy" id="4236"/>
    <lineage>
        <taxon>Eukaryota</taxon>
        <taxon>Viridiplantae</taxon>
        <taxon>Streptophyta</taxon>
        <taxon>Embryophyta</taxon>
        <taxon>Tracheophyta</taxon>
        <taxon>Spermatophyta</taxon>
        <taxon>Magnoliopsida</taxon>
        <taxon>eudicotyledons</taxon>
        <taxon>Gunneridae</taxon>
        <taxon>Pentapetalae</taxon>
        <taxon>asterids</taxon>
        <taxon>campanulids</taxon>
        <taxon>Asterales</taxon>
        <taxon>Asteraceae</taxon>
        <taxon>Cichorioideae</taxon>
        <taxon>Cichorieae</taxon>
        <taxon>Lactucinae</taxon>
        <taxon>Lactuca</taxon>
    </lineage>
</organism>
<sequence length="99" mass="11094">MEAHVQNIKFLKPSTRKPSVIVTPVEETLIQTTLYCAKNHGYEIRIRSGGHDFEALSYSADVPFVIIGNILDRKSMGEDSFWAGRSEEVLLLVSFLHGS</sequence>
<evidence type="ECO:0000313" key="1">
    <source>
        <dbReference type="EMBL" id="KAJ0218787.1"/>
    </source>
</evidence>